<sequence>MDDLVSANGSYIHLCPDVCRRVCRSPPPSPYPVCPVFSRRFPLRRSKAVRSFPASPVIRTAHPRRWSLRLAKGAGPVAGSLGHQRVSILPCTAAAADGMELNELYPGGGPVHQQSSSGNGSSDAVPHSISTVLLTTINELTKWAVSTAVFAVLLLRRDLAVAWCVLGSIIASFINKALKHVINEQRPPSARKADPGMPSSHANSLAFLGVYTALSLAQGMAPVNAGSAAAATVLALSVFLTWLRVRLGYHTVPQVLVGYGLGAATAIAWYQLGTGYALKALAERPEQRLALYGCTALAVALFAVRNVMAWFKERRGFSGKPGLAKAKLKAA</sequence>
<keyword evidence="5" id="KW-1185">Reference proteome</keyword>
<gene>
    <name evidence="4" type="ORF">VaNZ11_004771</name>
</gene>
<dbReference type="SMART" id="SM00014">
    <property type="entry name" value="acidPPc"/>
    <property type="match status" value="1"/>
</dbReference>
<organism evidence="4 5">
    <name type="scientific">Volvox africanus</name>
    <dbReference type="NCBI Taxonomy" id="51714"/>
    <lineage>
        <taxon>Eukaryota</taxon>
        <taxon>Viridiplantae</taxon>
        <taxon>Chlorophyta</taxon>
        <taxon>core chlorophytes</taxon>
        <taxon>Chlorophyceae</taxon>
        <taxon>CS clade</taxon>
        <taxon>Chlamydomonadales</taxon>
        <taxon>Volvocaceae</taxon>
        <taxon>Volvox</taxon>
    </lineage>
</organism>
<keyword evidence="2" id="KW-0472">Membrane</keyword>
<dbReference type="InterPro" id="IPR036938">
    <property type="entry name" value="PAP2/HPO_sf"/>
</dbReference>
<dbReference type="SUPFAM" id="SSF48317">
    <property type="entry name" value="Acid phosphatase/Vanadium-dependent haloperoxidase"/>
    <property type="match status" value="1"/>
</dbReference>
<dbReference type="EMBL" id="BSDZ01000011">
    <property type="protein sequence ID" value="GLI62186.1"/>
    <property type="molecule type" value="Genomic_DNA"/>
</dbReference>
<dbReference type="Proteomes" id="UP001165090">
    <property type="component" value="Unassembled WGS sequence"/>
</dbReference>
<dbReference type="PANTHER" id="PTHR11247:SF40">
    <property type="entry name" value="LIPID PHOSPHATE PHOSPHATASE EPSILON 1, CHLOROPLASTIC"/>
    <property type="match status" value="1"/>
</dbReference>
<keyword evidence="1" id="KW-0378">Hydrolase</keyword>
<feature type="transmembrane region" description="Helical" evidence="2">
    <location>
        <begin position="160"/>
        <end position="178"/>
    </location>
</feature>
<keyword evidence="2" id="KW-0812">Transmembrane</keyword>
<dbReference type="Gene3D" id="1.20.144.10">
    <property type="entry name" value="Phosphatidic acid phosphatase type 2/haloperoxidase"/>
    <property type="match status" value="1"/>
</dbReference>
<feature type="transmembrane region" description="Helical" evidence="2">
    <location>
        <begin position="223"/>
        <end position="243"/>
    </location>
</feature>
<reference evidence="4 5" key="1">
    <citation type="journal article" date="2023" name="IScience">
        <title>Expanded male sex-determining region conserved during the evolution of homothallism in the green alga Volvox.</title>
        <authorList>
            <person name="Yamamoto K."/>
            <person name="Matsuzaki R."/>
            <person name="Mahakham W."/>
            <person name="Heman W."/>
            <person name="Sekimoto H."/>
            <person name="Kawachi M."/>
            <person name="Minakuchi Y."/>
            <person name="Toyoda A."/>
            <person name="Nozaki H."/>
        </authorList>
    </citation>
    <scope>NUCLEOTIDE SEQUENCE [LARGE SCALE GENOMIC DNA]</scope>
    <source>
        <strain evidence="4 5">NIES-4468</strain>
    </source>
</reference>
<accession>A0ABQ5RXN7</accession>
<comment type="caution">
    <text evidence="4">The sequence shown here is derived from an EMBL/GenBank/DDBJ whole genome shotgun (WGS) entry which is preliminary data.</text>
</comment>
<dbReference type="Pfam" id="PF01569">
    <property type="entry name" value="PAP2"/>
    <property type="match status" value="1"/>
</dbReference>
<evidence type="ECO:0000313" key="5">
    <source>
        <dbReference type="Proteomes" id="UP001165090"/>
    </source>
</evidence>
<dbReference type="InterPro" id="IPR000326">
    <property type="entry name" value="PAP2/HPO"/>
</dbReference>
<feature type="transmembrane region" description="Helical" evidence="2">
    <location>
        <begin position="255"/>
        <end position="278"/>
    </location>
</feature>
<feature type="transmembrane region" description="Helical" evidence="2">
    <location>
        <begin position="199"/>
        <end position="217"/>
    </location>
</feature>
<name>A0ABQ5RXN7_9CHLO</name>
<proteinExistence type="predicted"/>
<keyword evidence="2" id="KW-1133">Transmembrane helix</keyword>
<evidence type="ECO:0000259" key="3">
    <source>
        <dbReference type="SMART" id="SM00014"/>
    </source>
</evidence>
<feature type="domain" description="Phosphatidic acid phosphatase type 2/haloperoxidase" evidence="3">
    <location>
        <begin position="161"/>
        <end position="270"/>
    </location>
</feature>
<dbReference type="PANTHER" id="PTHR11247">
    <property type="entry name" value="PALMITOYL-PROTEIN THIOESTERASE/DOLICHYLDIPHOSPHATASE 1"/>
    <property type="match status" value="1"/>
</dbReference>
<evidence type="ECO:0000313" key="4">
    <source>
        <dbReference type="EMBL" id="GLI62186.1"/>
    </source>
</evidence>
<evidence type="ECO:0000256" key="2">
    <source>
        <dbReference type="SAM" id="Phobius"/>
    </source>
</evidence>
<protein>
    <recommendedName>
        <fullName evidence="3">Phosphatidic acid phosphatase type 2/haloperoxidase domain-containing protein</fullName>
    </recommendedName>
</protein>
<feature type="transmembrane region" description="Helical" evidence="2">
    <location>
        <begin position="290"/>
        <end position="311"/>
    </location>
</feature>
<evidence type="ECO:0000256" key="1">
    <source>
        <dbReference type="ARBA" id="ARBA00022801"/>
    </source>
</evidence>